<dbReference type="RefSeq" id="WP_267990187.1">
    <property type="nucleotide sequence ID" value="NZ_JAPJZI010000001.1"/>
</dbReference>
<dbReference type="AlphaFoldDB" id="A0A9X3ZHJ0"/>
<reference evidence="1" key="1">
    <citation type="submission" date="2022-11" db="EMBL/GenBank/DDBJ databases">
        <title>Draft genome sequence of Hoeflea poritis E7-10 and Hoeflea prorocentri PM5-8, separated from scleractinian coral Porites lutea and marine dinoflagellate.</title>
        <authorList>
            <person name="Zhang G."/>
            <person name="Wei Q."/>
            <person name="Cai L."/>
        </authorList>
    </citation>
    <scope>NUCLEOTIDE SEQUENCE</scope>
    <source>
        <strain evidence="1">PM5-8</strain>
    </source>
</reference>
<gene>
    <name evidence="1" type="ORF">OQ273_09405</name>
</gene>
<evidence type="ECO:0000313" key="1">
    <source>
        <dbReference type="EMBL" id="MDA5398783.1"/>
    </source>
</evidence>
<sequence>MKKTYEKPAVVTREKLEKISSQKAVIERPLVVSGVKVFRDGR</sequence>
<dbReference type="EMBL" id="JAPJZI010000001">
    <property type="protein sequence ID" value="MDA5398783.1"/>
    <property type="molecule type" value="Genomic_DNA"/>
</dbReference>
<evidence type="ECO:0000313" key="2">
    <source>
        <dbReference type="Proteomes" id="UP001151234"/>
    </source>
</evidence>
<keyword evidence="2" id="KW-1185">Reference proteome</keyword>
<dbReference type="Proteomes" id="UP001151234">
    <property type="component" value="Unassembled WGS sequence"/>
</dbReference>
<comment type="caution">
    <text evidence="1">The sequence shown here is derived from an EMBL/GenBank/DDBJ whole genome shotgun (WGS) entry which is preliminary data.</text>
</comment>
<organism evidence="1 2">
    <name type="scientific">Hoeflea prorocentri</name>
    <dbReference type="NCBI Taxonomy" id="1922333"/>
    <lineage>
        <taxon>Bacteria</taxon>
        <taxon>Pseudomonadati</taxon>
        <taxon>Pseudomonadota</taxon>
        <taxon>Alphaproteobacteria</taxon>
        <taxon>Hyphomicrobiales</taxon>
        <taxon>Rhizobiaceae</taxon>
        <taxon>Hoeflea</taxon>
    </lineage>
</organism>
<proteinExistence type="predicted"/>
<name>A0A9X3ZHJ0_9HYPH</name>
<protein>
    <submittedName>
        <fullName evidence="1">Uncharacterized protein</fullName>
    </submittedName>
</protein>
<accession>A0A9X3ZHJ0</accession>